<evidence type="ECO:0000256" key="8">
    <source>
        <dbReference type="SAM" id="Phobius"/>
    </source>
</evidence>
<feature type="transmembrane region" description="Helical" evidence="8">
    <location>
        <begin position="90"/>
        <end position="114"/>
    </location>
</feature>
<feature type="domain" description="Major facilitator superfamily (MFS) profile" evidence="9">
    <location>
        <begin position="88"/>
        <end position="470"/>
    </location>
</feature>
<sequence length="478" mass="51362">MGANHEHATPSIDSATTNIAPSDNSTPAMSDHVNDDLEKGTRTADPIESEGRDVNGEPLSEKSEAVTPALAGPPSPGPPPDGGAEAWMSVLGAFCGLFVSFGWINCIGVFQTYYETHQLSDMSTSTVTWITSLETFVMFFAGPIFGTLFDNYGPRWILLGGTFFHVFGLMMASLSTEYYQFILAQGICSPLGASAIFNASVNSVSTWFAKRRAFALGVTASGSSLGGVIFPIMVSNLIPKVGFAWAMRICAFLILFMLGISNITLKSRLKHTKKPFDIMNFVRPLKDVKFVVTVAACFCFFWGMFLPFTFVITQAQRYGMSEHLSQYLIPILNAASVFGRTVPGYMADRVGRYNVMIFFSYLSAILVLALWLPSRSNAPAIVFSAMYGFGSGAFVSLAPALIAQISDLREVGVRNGTCFSIISFAALTGTPIGGALVPDVLTGSYTRLQVFSGVVMLAGASLFVVARIVVGGVKMGKV</sequence>
<dbReference type="OrthoDB" id="5667at2759"/>
<feature type="compositionally biased region" description="Basic and acidic residues" evidence="7">
    <location>
        <begin position="32"/>
        <end position="42"/>
    </location>
</feature>
<feature type="region of interest" description="Disordered" evidence="7">
    <location>
        <begin position="1"/>
        <end position="83"/>
    </location>
</feature>
<dbReference type="CDD" id="cd17352">
    <property type="entry name" value="MFS_MCT_SLC16"/>
    <property type="match status" value="1"/>
</dbReference>
<dbReference type="PROSITE" id="PS50850">
    <property type="entry name" value="MFS"/>
    <property type="match status" value="1"/>
</dbReference>
<feature type="transmembrane region" description="Helical" evidence="8">
    <location>
        <begin position="380"/>
        <end position="405"/>
    </location>
</feature>
<dbReference type="InterPro" id="IPR011701">
    <property type="entry name" value="MFS"/>
</dbReference>
<gene>
    <name evidence="10" type="ORF">PENSUB_3260</name>
</gene>
<evidence type="ECO:0000256" key="1">
    <source>
        <dbReference type="ARBA" id="ARBA00004141"/>
    </source>
</evidence>
<name>A0A1Q5UFH8_9EURO</name>
<feature type="compositionally biased region" description="Polar residues" evidence="7">
    <location>
        <begin position="11"/>
        <end position="28"/>
    </location>
</feature>
<organism evidence="10 11">
    <name type="scientific">Penicillium subrubescens</name>
    <dbReference type="NCBI Taxonomy" id="1316194"/>
    <lineage>
        <taxon>Eukaryota</taxon>
        <taxon>Fungi</taxon>
        <taxon>Dikarya</taxon>
        <taxon>Ascomycota</taxon>
        <taxon>Pezizomycotina</taxon>
        <taxon>Eurotiomycetes</taxon>
        <taxon>Eurotiomycetidae</taxon>
        <taxon>Eurotiales</taxon>
        <taxon>Aspergillaceae</taxon>
        <taxon>Penicillium</taxon>
    </lineage>
</organism>
<dbReference type="InterPro" id="IPR036259">
    <property type="entry name" value="MFS_trans_sf"/>
</dbReference>
<feature type="transmembrane region" description="Helical" evidence="8">
    <location>
        <begin position="417"/>
        <end position="437"/>
    </location>
</feature>
<feature type="transmembrane region" description="Helical" evidence="8">
    <location>
        <begin position="213"/>
        <end position="233"/>
    </location>
</feature>
<feature type="compositionally biased region" description="Basic and acidic residues" evidence="7">
    <location>
        <begin position="49"/>
        <end position="64"/>
    </location>
</feature>
<protein>
    <recommendedName>
        <fullName evidence="9">Major facilitator superfamily (MFS) profile domain-containing protein</fullName>
    </recommendedName>
</protein>
<keyword evidence="6 8" id="KW-0472">Membrane</keyword>
<evidence type="ECO:0000256" key="2">
    <source>
        <dbReference type="ARBA" id="ARBA00006727"/>
    </source>
</evidence>
<feature type="transmembrane region" description="Helical" evidence="8">
    <location>
        <begin position="156"/>
        <end position="175"/>
    </location>
</feature>
<dbReference type="PANTHER" id="PTHR11360:SF224">
    <property type="entry name" value="MAJOR FACILITATOR SUPERFAMILY (MFS) PROFILE DOMAIN-CONTAINING PROTEIN-RELATED"/>
    <property type="match status" value="1"/>
</dbReference>
<evidence type="ECO:0000256" key="5">
    <source>
        <dbReference type="ARBA" id="ARBA00022989"/>
    </source>
</evidence>
<comment type="similarity">
    <text evidence="2">Belongs to the major facilitator superfamily. Monocarboxylate porter (TC 2.A.1.13) family.</text>
</comment>
<dbReference type="Proteomes" id="UP000186955">
    <property type="component" value="Unassembled WGS sequence"/>
</dbReference>
<feature type="transmembrane region" description="Helical" evidence="8">
    <location>
        <begin position="290"/>
        <end position="312"/>
    </location>
</feature>
<feature type="transmembrane region" description="Helical" evidence="8">
    <location>
        <begin position="324"/>
        <end position="343"/>
    </location>
</feature>
<dbReference type="InterPro" id="IPR020846">
    <property type="entry name" value="MFS_dom"/>
</dbReference>
<dbReference type="AlphaFoldDB" id="A0A1Q5UFH8"/>
<evidence type="ECO:0000256" key="7">
    <source>
        <dbReference type="SAM" id="MobiDB-lite"/>
    </source>
</evidence>
<dbReference type="Pfam" id="PF07690">
    <property type="entry name" value="MFS_1"/>
    <property type="match status" value="1"/>
</dbReference>
<dbReference type="GO" id="GO:0022857">
    <property type="term" value="F:transmembrane transporter activity"/>
    <property type="evidence" value="ECO:0007669"/>
    <property type="project" value="InterPro"/>
</dbReference>
<accession>A0A1Q5UFH8</accession>
<dbReference type="PANTHER" id="PTHR11360">
    <property type="entry name" value="MONOCARBOXYLATE TRANSPORTER"/>
    <property type="match status" value="1"/>
</dbReference>
<keyword evidence="3" id="KW-0813">Transport</keyword>
<dbReference type="InterPro" id="IPR050327">
    <property type="entry name" value="Proton-linked_MCT"/>
</dbReference>
<evidence type="ECO:0000256" key="3">
    <source>
        <dbReference type="ARBA" id="ARBA00022448"/>
    </source>
</evidence>
<comment type="caution">
    <text evidence="10">The sequence shown here is derived from an EMBL/GenBank/DDBJ whole genome shotgun (WGS) entry which is preliminary data.</text>
</comment>
<feature type="transmembrane region" description="Helical" evidence="8">
    <location>
        <begin position="126"/>
        <end position="149"/>
    </location>
</feature>
<feature type="compositionally biased region" description="Pro residues" evidence="7">
    <location>
        <begin position="71"/>
        <end position="81"/>
    </location>
</feature>
<evidence type="ECO:0000313" key="11">
    <source>
        <dbReference type="Proteomes" id="UP000186955"/>
    </source>
</evidence>
<feature type="transmembrane region" description="Helical" evidence="8">
    <location>
        <begin position="181"/>
        <end position="201"/>
    </location>
</feature>
<feature type="transmembrane region" description="Helical" evidence="8">
    <location>
        <begin position="355"/>
        <end position="374"/>
    </location>
</feature>
<evidence type="ECO:0000313" key="10">
    <source>
        <dbReference type="EMBL" id="OKP11238.1"/>
    </source>
</evidence>
<dbReference type="Gene3D" id="1.20.1250.20">
    <property type="entry name" value="MFS general substrate transporter like domains"/>
    <property type="match status" value="2"/>
</dbReference>
<evidence type="ECO:0000256" key="6">
    <source>
        <dbReference type="ARBA" id="ARBA00023136"/>
    </source>
</evidence>
<evidence type="ECO:0000256" key="4">
    <source>
        <dbReference type="ARBA" id="ARBA00022692"/>
    </source>
</evidence>
<reference evidence="10 11" key="1">
    <citation type="submission" date="2016-10" db="EMBL/GenBank/DDBJ databases">
        <title>Genome sequence of the ascomycete fungus Penicillium subrubescens.</title>
        <authorList>
            <person name="De Vries R.P."/>
            <person name="Peng M."/>
            <person name="Dilokpimol A."/>
            <person name="Hilden K."/>
            <person name="Makela M.R."/>
            <person name="Grigoriev I."/>
            <person name="Riley R."/>
            <person name="Granchi Z."/>
        </authorList>
    </citation>
    <scope>NUCLEOTIDE SEQUENCE [LARGE SCALE GENOMIC DNA]</scope>
    <source>
        <strain evidence="10 11">CBS 132785</strain>
    </source>
</reference>
<feature type="transmembrane region" description="Helical" evidence="8">
    <location>
        <begin position="245"/>
        <end position="265"/>
    </location>
</feature>
<keyword evidence="11" id="KW-1185">Reference proteome</keyword>
<dbReference type="GO" id="GO:0016020">
    <property type="term" value="C:membrane"/>
    <property type="evidence" value="ECO:0007669"/>
    <property type="project" value="UniProtKB-SubCell"/>
</dbReference>
<dbReference type="SUPFAM" id="SSF103473">
    <property type="entry name" value="MFS general substrate transporter"/>
    <property type="match status" value="1"/>
</dbReference>
<keyword evidence="5 8" id="KW-1133">Transmembrane helix</keyword>
<evidence type="ECO:0000259" key="9">
    <source>
        <dbReference type="PROSITE" id="PS50850"/>
    </source>
</evidence>
<comment type="subcellular location">
    <subcellularLocation>
        <location evidence="1">Membrane</location>
        <topology evidence="1">Multi-pass membrane protein</topology>
    </subcellularLocation>
</comment>
<proteinExistence type="inferred from homology"/>
<dbReference type="EMBL" id="MNBE01000293">
    <property type="protein sequence ID" value="OKP11238.1"/>
    <property type="molecule type" value="Genomic_DNA"/>
</dbReference>
<feature type="transmembrane region" description="Helical" evidence="8">
    <location>
        <begin position="449"/>
        <end position="470"/>
    </location>
</feature>
<keyword evidence="4 8" id="KW-0812">Transmembrane</keyword>